<keyword evidence="2" id="KW-1003">Cell membrane</keyword>
<evidence type="ECO:0000256" key="10">
    <source>
        <dbReference type="PROSITE-ProRule" id="PRU00284"/>
    </source>
</evidence>
<evidence type="ECO:0000259" key="12">
    <source>
        <dbReference type="PROSITE" id="PS50111"/>
    </source>
</evidence>
<feature type="transmembrane region" description="Helical" evidence="11">
    <location>
        <begin position="193"/>
        <end position="215"/>
    </location>
</feature>
<evidence type="ECO:0000313" key="14">
    <source>
        <dbReference type="Proteomes" id="UP000316123"/>
    </source>
</evidence>
<dbReference type="GO" id="GO:0005886">
    <property type="term" value="C:plasma membrane"/>
    <property type="evidence" value="ECO:0007669"/>
    <property type="project" value="UniProtKB-SubCell"/>
</dbReference>
<feature type="transmembrane region" description="Helical" evidence="11">
    <location>
        <begin position="18"/>
        <end position="38"/>
    </location>
</feature>
<dbReference type="PRINTS" id="PR00260">
    <property type="entry name" value="CHEMTRNSDUCR"/>
</dbReference>
<dbReference type="PANTHER" id="PTHR32089">
    <property type="entry name" value="METHYL-ACCEPTING CHEMOTAXIS PROTEIN MCPB"/>
    <property type="match status" value="1"/>
</dbReference>
<comment type="subcellular location">
    <subcellularLocation>
        <location evidence="1">Cell membrane</location>
        <topology evidence="1">Multi-pass membrane protein</topology>
    </subcellularLocation>
</comment>
<dbReference type="GO" id="GO:0004888">
    <property type="term" value="F:transmembrane signaling receptor activity"/>
    <property type="evidence" value="ECO:0007669"/>
    <property type="project" value="InterPro"/>
</dbReference>
<dbReference type="FunFam" id="1.10.287.950:FF:000001">
    <property type="entry name" value="Methyl-accepting chemotaxis sensory transducer"/>
    <property type="match status" value="1"/>
</dbReference>
<dbReference type="PROSITE" id="PS50111">
    <property type="entry name" value="CHEMOTAXIS_TRANSDUC_2"/>
    <property type="match status" value="1"/>
</dbReference>
<evidence type="ECO:0000256" key="1">
    <source>
        <dbReference type="ARBA" id="ARBA00004651"/>
    </source>
</evidence>
<keyword evidence="6 11" id="KW-1133">Transmembrane helix</keyword>
<dbReference type="GO" id="GO:0006935">
    <property type="term" value="P:chemotaxis"/>
    <property type="evidence" value="ECO:0007669"/>
    <property type="project" value="UniProtKB-KW"/>
</dbReference>
<dbReference type="Gene3D" id="1.10.287.950">
    <property type="entry name" value="Methyl-accepting chemotaxis protein"/>
    <property type="match status" value="1"/>
</dbReference>
<keyword evidence="8 10" id="KW-0807">Transducer</keyword>
<evidence type="ECO:0000256" key="11">
    <source>
        <dbReference type="SAM" id="Phobius"/>
    </source>
</evidence>
<gene>
    <name evidence="13" type="ORF">FIV41_09000</name>
</gene>
<dbReference type="SUPFAM" id="SSF58104">
    <property type="entry name" value="Methyl-accepting chemotaxis protein (MCP) signaling domain"/>
    <property type="match status" value="1"/>
</dbReference>
<organism evidence="13 14">
    <name type="scientific">Pseudomonas marginalis</name>
    <name type="common">Pseudomonas panacis</name>
    <dbReference type="NCBI Taxonomy" id="298"/>
    <lineage>
        <taxon>Bacteria</taxon>
        <taxon>Pseudomonadati</taxon>
        <taxon>Pseudomonadota</taxon>
        <taxon>Gammaproteobacteria</taxon>
        <taxon>Pseudomonadales</taxon>
        <taxon>Pseudomonadaceae</taxon>
        <taxon>Pseudomonas</taxon>
    </lineage>
</organism>
<keyword evidence="7 11" id="KW-0472">Membrane</keyword>
<keyword evidence="5 11" id="KW-0812">Transmembrane</keyword>
<accession>A0A9X9BUF8</accession>
<evidence type="ECO:0000256" key="7">
    <source>
        <dbReference type="ARBA" id="ARBA00023136"/>
    </source>
</evidence>
<evidence type="ECO:0000256" key="9">
    <source>
        <dbReference type="ARBA" id="ARBA00029447"/>
    </source>
</evidence>
<keyword evidence="3" id="KW-0488">Methylation</keyword>
<dbReference type="Pfam" id="PF12729">
    <property type="entry name" value="4HB_MCP_1"/>
    <property type="match status" value="1"/>
</dbReference>
<dbReference type="EMBL" id="VFEQ01000004">
    <property type="protein sequence ID" value="TWR61187.1"/>
    <property type="molecule type" value="Genomic_DNA"/>
</dbReference>
<dbReference type="PANTHER" id="PTHR32089:SF120">
    <property type="entry name" value="METHYL-ACCEPTING CHEMOTAXIS PROTEIN TLPQ"/>
    <property type="match status" value="1"/>
</dbReference>
<evidence type="ECO:0000256" key="5">
    <source>
        <dbReference type="ARBA" id="ARBA00022692"/>
    </source>
</evidence>
<dbReference type="GO" id="GO:0007165">
    <property type="term" value="P:signal transduction"/>
    <property type="evidence" value="ECO:0007669"/>
    <property type="project" value="UniProtKB-KW"/>
</dbReference>
<comment type="caution">
    <text evidence="13">The sequence shown here is derived from an EMBL/GenBank/DDBJ whole genome shotgun (WGS) entry which is preliminary data.</text>
</comment>
<evidence type="ECO:0000256" key="2">
    <source>
        <dbReference type="ARBA" id="ARBA00022475"/>
    </source>
</evidence>
<dbReference type="Pfam" id="PF00015">
    <property type="entry name" value="MCPsignal"/>
    <property type="match status" value="1"/>
</dbReference>
<dbReference type="InterPro" id="IPR024478">
    <property type="entry name" value="HlyB_4HB_MCP"/>
</dbReference>
<feature type="domain" description="Methyl-accepting transducer" evidence="12">
    <location>
        <begin position="278"/>
        <end position="514"/>
    </location>
</feature>
<dbReference type="SMART" id="SM00283">
    <property type="entry name" value="MA"/>
    <property type="match status" value="1"/>
</dbReference>
<reference evidence="13 14" key="1">
    <citation type="submission" date="2019-06" db="EMBL/GenBank/DDBJ databases">
        <title>Pseudomonas bimorpha sp. nov. isolated from bovine raw milk and skim milk concentrate.</title>
        <authorList>
            <person name="Hofmann K."/>
            <person name="Huptas C."/>
            <person name="Doll E."/>
            <person name="Scherer S."/>
            <person name="Wenning M."/>
        </authorList>
    </citation>
    <scope>NUCLEOTIDE SEQUENCE [LARGE SCALE GENOMIC DNA]</scope>
    <source>
        <strain evidence="13 14">DSM 13124</strain>
    </source>
</reference>
<evidence type="ECO:0000256" key="8">
    <source>
        <dbReference type="ARBA" id="ARBA00023224"/>
    </source>
</evidence>
<dbReference type="OrthoDB" id="2489132at2"/>
<protein>
    <submittedName>
        <fullName evidence="13">Methyl-accepting chemotaxis protein</fullName>
    </submittedName>
</protein>
<dbReference type="AlphaFoldDB" id="A0A9X9BUF8"/>
<keyword evidence="4" id="KW-0145">Chemotaxis</keyword>
<evidence type="ECO:0000256" key="3">
    <source>
        <dbReference type="ARBA" id="ARBA00022481"/>
    </source>
</evidence>
<dbReference type="Proteomes" id="UP000316123">
    <property type="component" value="Unassembled WGS sequence"/>
</dbReference>
<dbReference type="CDD" id="cd11386">
    <property type="entry name" value="MCP_signal"/>
    <property type="match status" value="1"/>
</dbReference>
<evidence type="ECO:0000256" key="4">
    <source>
        <dbReference type="ARBA" id="ARBA00022500"/>
    </source>
</evidence>
<evidence type="ECO:0000256" key="6">
    <source>
        <dbReference type="ARBA" id="ARBA00022989"/>
    </source>
</evidence>
<dbReference type="InterPro" id="IPR004089">
    <property type="entry name" value="MCPsignal_dom"/>
</dbReference>
<proteinExistence type="inferred from homology"/>
<comment type="similarity">
    <text evidence="9">Belongs to the methyl-accepting chemotaxis (MCP) protein family.</text>
</comment>
<dbReference type="InterPro" id="IPR004090">
    <property type="entry name" value="Chemotax_Me-accpt_rcpt"/>
</dbReference>
<name>A0A9X9BUF8_PSEMA</name>
<evidence type="ECO:0000313" key="13">
    <source>
        <dbReference type="EMBL" id="TWR61187.1"/>
    </source>
</evidence>
<sequence length="551" mass="59035">MTSSNQIARSGLTVKWRLMLSTFIIIAAFFGLSAYLIYQIKVATDNTGALFNQDFANMEKVDGIDGLLTRADINILRMIAIGDPIQIPEWKKQNESSFVQIDDLVSSLAGRASGAPSNNDAEKLKSDYEKMRDGMRHQTAVIESGDIAGAATVNREEVKPFAERVFQTLHSMRELGKNQAGQRYKEQLASADFTRTMALATTLLIVGLSVIITLLTTRSIIGSIGGEPSMVADFTRNIAQGDLTKSITVSKGDENSVVFAVGVMQEQLRQTLQQIFNSSVQLSDAAEKLTTVTEVSASSMKRQNDELDMAATAVNEMTSAVEEVARNAEHTARSSGSATGAAEEGMALVRQTSIAVDNVGGDIAKTSNLLGDLAEQSRDIGKVLDVIRGLAEQTNLLALNAAIEAARAGEAGRGFAVVADEVRALAHRTQQSTTEIERLVTNVQNGTELAVDSMLSNTELVTKTLSIAEGANEALGRINSAVSEINDLNLVIASASQEQAHVAREVDRNLVNIRDLSAQSTQGAAHTMGASQELSRLATDLSAIVSRFRLS</sequence>